<evidence type="ECO:0000256" key="5">
    <source>
        <dbReference type="SAM" id="Coils"/>
    </source>
</evidence>
<gene>
    <name evidence="9" type="primary">PLEST008540</name>
    <name evidence="9" type="ORF">PLESTB_000447300</name>
</gene>
<dbReference type="PANTHER" id="PTHR10887:SF495">
    <property type="entry name" value="HELICASE SENATAXIN ISOFORM X1-RELATED"/>
    <property type="match status" value="1"/>
</dbReference>
<dbReference type="Gene3D" id="3.40.50.300">
    <property type="entry name" value="P-loop containing nucleotide triphosphate hydrolases"/>
    <property type="match status" value="2"/>
</dbReference>
<dbReference type="InterPro" id="IPR045055">
    <property type="entry name" value="DNA2/NAM7-like"/>
</dbReference>
<dbReference type="InterPro" id="IPR041679">
    <property type="entry name" value="DNA2/NAM7-like_C"/>
</dbReference>
<feature type="compositionally biased region" description="Low complexity" evidence="6">
    <location>
        <begin position="1191"/>
        <end position="1230"/>
    </location>
</feature>
<evidence type="ECO:0000256" key="2">
    <source>
        <dbReference type="ARBA" id="ARBA00022801"/>
    </source>
</evidence>
<proteinExistence type="predicted"/>
<dbReference type="SUPFAM" id="SSF52540">
    <property type="entry name" value="P-loop containing nucleoside triphosphate hydrolases"/>
    <property type="match status" value="1"/>
</dbReference>
<keyword evidence="5" id="KW-0175">Coiled coil</keyword>
<dbReference type="PANTHER" id="PTHR10887">
    <property type="entry name" value="DNA2/NAM7 HELICASE FAMILY"/>
    <property type="match status" value="1"/>
</dbReference>
<feature type="region of interest" description="Disordered" evidence="6">
    <location>
        <begin position="131"/>
        <end position="193"/>
    </location>
</feature>
<feature type="region of interest" description="Disordered" evidence="6">
    <location>
        <begin position="244"/>
        <end position="278"/>
    </location>
</feature>
<dbReference type="GO" id="GO:0005694">
    <property type="term" value="C:chromosome"/>
    <property type="evidence" value="ECO:0007669"/>
    <property type="project" value="UniProtKB-ARBA"/>
</dbReference>
<evidence type="ECO:0000259" key="7">
    <source>
        <dbReference type="Pfam" id="PF13086"/>
    </source>
</evidence>
<protein>
    <submittedName>
        <fullName evidence="9">Uncharacterized protein</fullName>
    </submittedName>
</protein>
<feature type="domain" description="DNA2/NAM7 helicase-like C-terminal" evidence="8">
    <location>
        <begin position="930"/>
        <end position="1026"/>
    </location>
</feature>
<dbReference type="InterPro" id="IPR041677">
    <property type="entry name" value="DNA2/NAM7_AAA_11"/>
</dbReference>
<dbReference type="Pfam" id="PF13086">
    <property type="entry name" value="AAA_11"/>
    <property type="match status" value="1"/>
</dbReference>
<organism evidence="9 10">
    <name type="scientific">Pleodorina starrii</name>
    <dbReference type="NCBI Taxonomy" id="330485"/>
    <lineage>
        <taxon>Eukaryota</taxon>
        <taxon>Viridiplantae</taxon>
        <taxon>Chlorophyta</taxon>
        <taxon>core chlorophytes</taxon>
        <taxon>Chlorophyceae</taxon>
        <taxon>CS clade</taxon>
        <taxon>Chlamydomonadales</taxon>
        <taxon>Volvocaceae</taxon>
        <taxon>Pleodorina</taxon>
    </lineage>
</organism>
<evidence type="ECO:0000313" key="10">
    <source>
        <dbReference type="Proteomes" id="UP001165080"/>
    </source>
</evidence>
<keyword evidence="1" id="KW-0547">Nucleotide-binding</keyword>
<dbReference type="GO" id="GO:0016787">
    <property type="term" value="F:hydrolase activity"/>
    <property type="evidence" value="ECO:0007669"/>
    <property type="project" value="UniProtKB-KW"/>
</dbReference>
<feature type="region of interest" description="Disordered" evidence="6">
    <location>
        <begin position="1"/>
        <end position="21"/>
    </location>
</feature>
<keyword evidence="4" id="KW-0067">ATP-binding</keyword>
<evidence type="ECO:0000259" key="8">
    <source>
        <dbReference type="Pfam" id="PF13087"/>
    </source>
</evidence>
<sequence>MSRPTRKRTADEAAQQEQSESRLELDVITGSLWQPTCQALDPVPSKIPLVFDDESHYRRTFEPLLMEEARGSLRAELDEAIGANRGWAVTVTRCAPAKDGVFNLTLRPGDWGHVTNLREGAIVVLIRPTTMTDSQQQQGQQGQGQGQGAGPGPGSLAAMARAAVSSSSAGRWQQQQQQPGGGGGGASSGPESVAPMLAGLVRMRCRDAGQALEVSVRPCCGREAHRPEGSPCNRALHMMIGSGVTTEADDGSPEPTAAAAAAAANGGGGGGPGGGSPGPGGGPLWLWLVPLTSLITNVRELRVLQRLGDIALLPELLRPAGFGAAGAAELPQDARHEPYYKYLYSQYDTPQREAIVAAAAHLATPEDLAEAEAQGIATGGSGGAAAAAAGLAAARAAAAAGGTTRPLVPPITLVQGPPGTGKTHTVRGILNTWHSIMYHRHHTAWLRRARDILTRSAASARGGGGGGGSLLDMYCDGGGVGNGGAGGVLEALSAAPPDAPKPRILVCAPSNAATDELLDRILTDGFCDFGGAIYRPNVVRVGAEEAPLSDAVKAVWTEAMMNRYEAMGPEAWAVAYKDCEARIANCNVYMAAMATKMASRGGGGGAAAAAAGEGPEGSQELDRMAGELVRLNDCLNRAREEMARLDRMGDLATSGPQRLPGYVVRRIREDLELSLMEEAEMVFTTLSSTGRAVFSRLGRGFDFVLIDEAAQASEIAALQPLLYGCRRLVMVGDPQQLPATLFSAAAKETLLERSLFERLAQAGMAVKMLSVQYRMHPEIRTFPSSYFYGNRLADGESVARAAAAPPPYYAADLLKPYVVYDVSGGREWLQGRSRSNEAEAELALGLYLELLATVRNDPGVGAAAADAAAAAAGGASGAGGGRGLREPTPPGGGRAASVERSLGGGGSDPAAAQQQQQAAFSCLAGYTLGVSVGIITPYRAQRELIRRKFVEALGPGVLEAVRIETVDSFQGKQLDVIILSCVRTVRPGAPPPSATAGSGGVGFLADVRRMNVAITRAKQALWVLGHFAALGREPAWAALLADAQERECVIREAAALELCPQWEAFLERQRANANANAAAARAQQQQQAEAGTQQRFGPGPGSGGGVLVAAGPSGAGFGSGPGPGPGQMAFQQQPLPPPGALQRPGGPGPDWSQAAYQALGPPRPPPGRPQLLQSVAPPGPGPGPGPGAGQGFPQSGMDGASQQQQLLQPQGGADAAAPLPQQRRTRPPGAARGGGGGRGGHRPRSLNQLQFHNAPPQLQPQPLAGQQQQQQHQGAGRGRGALASMLPKHGRGSGRGGRGQGSGRGAEVGQAAAPEQ</sequence>
<keyword evidence="3" id="KW-0347">Helicase</keyword>
<feature type="compositionally biased region" description="Low complexity" evidence="6">
    <location>
        <begin position="1254"/>
        <end position="1274"/>
    </location>
</feature>
<name>A0A9W6F097_9CHLO</name>
<accession>A0A9W6F097</accession>
<evidence type="ECO:0000256" key="4">
    <source>
        <dbReference type="ARBA" id="ARBA00022840"/>
    </source>
</evidence>
<feature type="compositionally biased region" description="Gly residues" evidence="6">
    <location>
        <begin position="265"/>
        <end position="278"/>
    </location>
</feature>
<comment type="caution">
    <text evidence="9">The sequence shown here is derived from an EMBL/GenBank/DDBJ whole genome shotgun (WGS) entry which is preliminary data.</text>
</comment>
<feature type="compositionally biased region" description="Gly residues" evidence="6">
    <location>
        <begin position="141"/>
        <end position="153"/>
    </location>
</feature>
<feature type="compositionally biased region" description="Low complexity" evidence="6">
    <location>
        <begin position="154"/>
        <end position="178"/>
    </location>
</feature>
<dbReference type="InterPro" id="IPR047187">
    <property type="entry name" value="SF1_C_Upf1"/>
</dbReference>
<evidence type="ECO:0000313" key="9">
    <source>
        <dbReference type="EMBL" id="GLC50926.1"/>
    </source>
</evidence>
<dbReference type="Pfam" id="PF13087">
    <property type="entry name" value="AAA_12"/>
    <property type="match status" value="2"/>
</dbReference>
<dbReference type="CDD" id="cd18042">
    <property type="entry name" value="DEXXQc_SETX"/>
    <property type="match status" value="1"/>
</dbReference>
<dbReference type="Proteomes" id="UP001165080">
    <property type="component" value="Unassembled WGS sequence"/>
</dbReference>
<dbReference type="InterPro" id="IPR027417">
    <property type="entry name" value="P-loop_NTPase"/>
</dbReference>
<dbReference type="EMBL" id="BRXU01000004">
    <property type="protein sequence ID" value="GLC50926.1"/>
    <property type="molecule type" value="Genomic_DNA"/>
</dbReference>
<dbReference type="FunFam" id="3.40.50.300:FF:000326">
    <property type="entry name" value="P-loop containing nucleoside triphosphate hydrolase"/>
    <property type="match status" value="1"/>
</dbReference>
<keyword evidence="10" id="KW-1185">Reference proteome</keyword>
<dbReference type="GO" id="GO:0005524">
    <property type="term" value="F:ATP binding"/>
    <property type="evidence" value="ECO:0007669"/>
    <property type="project" value="UniProtKB-KW"/>
</dbReference>
<feature type="coiled-coil region" evidence="5">
    <location>
        <begin position="621"/>
        <end position="648"/>
    </location>
</feature>
<evidence type="ECO:0000256" key="6">
    <source>
        <dbReference type="SAM" id="MobiDB-lite"/>
    </source>
</evidence>
<evidence type="ECO:0000256" key="3">
    <source>
        <dbReference type="ARBA" id="ARBA00022806"/>
    </source>
</evidence>
<dbReference type="GO" id="GO:0004386">
    <property type="term" value="F:helicase activity"/>
    <property type="evidence" value="ECO:0007669"/>
    <property type="project" value="UniProtKB-KW"/>
</dbReference>
<keyword evidence="2" id="KW-0378">Hydrolase</keyword>
<feature type="compositionally biased region" description="Gly residues" evidence="6">
    <location>
        <begin position="1293"/>
        <end position="1306"/>
    </location>
</feature>
<feature type="region of interest" description="Disordered" evidence="6">
    <location>
        <begin position="1077"/>
        <end position="1316"/>
    </location>
</feature>
<feature type="region of interest" description="Disordered" evidence="6">
    <location>
        <begin position="874"/>
        <end position="910"/>
    </location>
</feature>
<feature type="domain" description="DNA2/NAM7 helicase helicase" evidence="7">
    <location>
        <begin position="411"/>
        <end position="743"/>
    </location>
</feature>
<feature type="compositionally biased region" description="Low complexity" evidence="6">
    <location>
        <begin position="1077"/>
        <end position="1088"/>
    </location>
</feature>
<reference evidence="9 10" key="1">
    <citation type="journal article" date="2023" name="Commun. Biol.">
        <title>Reorganization of the ancestral sex-determining regions during the evolution of trioecy in Pleodorina starrii.</title>
        <authorList>
            <person name="Takahashi K."/>
            <person name="Suzuki S."/>
            <person name="Kawai-Toyooka H."/>
            <person name="Yamamoto K."/>
            <person name="Hamaji T."/>
            <person name="Ootsuki R."/>
            <person name="Yamaguchi H."/>
            <person name="Kawachi M."/>
            <person name="Higashiyama T."/>
            <person name="Nozaki H."/>
        </authorList>
    </citation>
    <scope>NUCLEOTIDE SEQUENCE [LARGE SCALE GENOMIC DNA]</scope>
    <source>
        <strain evidence="9 10">NIES-4479</strain>
    </source>
</reference>
<dbReference type="CDD" id="cd18808">
    <property type="entry name" value="SF1_C_Upf1"/>
    <property type="match status" value="1"/>
</dbReference>
<feature type="domain" description="DNA2/NAM7 helicase-like C-terminal" evidence="8">
    <location>
        <begin position="751"/>
        <end position="856"/>
    </location>
</feature>
<evidence type="ECO:0000256" key="1">
    <source>
        <dbReference type="ARBA" id="ARBA00022741"/>
    </source>
</evidence>